<dbReference type="Pfam" id="PF25508">
    <property type="entry name" value="TRPM2"/>
    <property type="match status" value="1"/>
</dbReference>
<dbReference type="PaxDb" id="8022-A0A060X7H1"/>
<proteinExistence type="predicted"/>
<dbReference type="InterPro" id="IPR057366">
    <property type="entry name" value="TRPM-like"/>
</dbReference>
<dbReference type="STRING" id="8022.A0A060X7H1"/>
<evidence type="ECO:0000313" key="3">
    <source>
        <dbReference type="Proteomes" id="UP000193380"/>
    </source>
</evidence>
<dbReference type="Proteomes" id="UP000193380">
    <property type="component" value="Unassembled WGS sequence"/>
</dbReference>
<reference evidence="2" key="1">
    <citation type="journal article" date="2014" name="Nat. Commun.">
        <title>The rainbow trout genome provides novel insights into evolution after whole-genome duplication in vertebrates.</title>
        <authorList>
            <person name="Berthelot C."/>
            <person name="Brunet F."/>
            <person name="Chalopin D."/>
            <person name="Juanchich A."/>
            <person name="Bernard M."/>
            <person name="Noel B."/>
            <person name="Bento P."/>
            <person name="Da Silva C."/>
            <person name="Labadie K."/>
            <person name="Alberti A."/>
            <person name="Aury J.M."/>
            <person name="Louis A."/>
            <person name="Dehais P."/>
            <person name="Bardou P."/>
            <person name="Montfort J."/>
            <person name="Klopp C."/>
            <person name="Cabau C."/>
            <person name="Gaspin C."/>
            <person name="Thorgaard G.H."/>
            <person name="Boussaha M."/>
            <person name="Quillet E."/>
            <person name="Guyomard R."/>
            <person name="Galiana D."/>
            <person name="Bobe J."/>
            <person name="Volff J.N."/>
            <person name="Genet C."/>
            <person name="Wincker P."/>
            <person name="Jaillon O."/>
            <person name="Roest Crollius H."/>
            <person name="Guiguen Y."/>
        </authorList>
    </citation>
    <scope>NUCLEOTIDE SEQUENCE [LARGE SCALE GENOMIC DNA]</scope>
</reference>
<dbReference type="EMBL" id="FR905033">
    <property type="protein sequence ID" value="CDQ75192.1"/>
    <property type="molecule type" value="Genomic_DNA"/>
</dbReference>
<protein>
    <recommendedName>
        <fullName evidence="1">TRPM-like domain-containing protein</fullName>
    </recommendedName>
</protein>
<organism evidence="2 3">
    <name type="scientific">Oncorhynchus mykiss</name>
    <name type="common">Rainbow trout</name>
    <name type="synonym">Salmo gairdneri</name>
    <dbReference type="NCBI Taxonomy" id="8022"/>
    <lineage>
        <taxon>Eukaryota</taxon>
        <taxon>Metazoa</taxon>
        <taxon>Chordata</taxon>
        <taxon>Craniata</taxon>
        <taxon>Vertebrata</taxon>
        <taxon>Euteleostomi</taxon>
        <taxon>Actinopterygii</taxon>
        <taxon>Neopterygii</taxon>
        <taxon>Teleostei</taxon>
        <taxon>Protacanthopterygii</taxon>
        <taxon>Salmoniformes</taxon>
        <taxon>Salmonidae</taxon>
        <taxon>Salmoninae</taxon>
        <taxon>Oncorhynchus</taxon>
    </lineage>
</organism>
<sequence>MEWHQAPGNQVFDVFDTIPLIPLQPLPRARPPQLRCHQPPVLCLSISLSPSSPSFPASQVNKLCLYRRQRCLFPWDSQFVWAVLQNLSEMALYFWEMVGMINNTLTQNPVLRCFILIQKYCTSNSDEIQEPK</sequence>
<reference evidence="2" key="2">
    <citation type="submission" date="2014-03" db="EMBL/GenBank/DDBJ databases">
        <authorList>
            <person name="Genoscope - CEA"/>
        </authorList>
    </citation>
    <scope>NUCLEOTIDE SEQUENCE</scope>
</reference>
<name>A0A060X7H1_ONCMY</name>
<evidence type="ECO:0000313" key="2">
    <source>
        <dbReference type="EMBL" id="CDQ75192.1"/>
    </source>
</evidence>
<feature type="domain" description="TRPM-like" evidence="1">
    <location>
        <begin position="58"/>
        <end position="98"/>
    </location>
</feature>
<dbReference type="AlphaFoldDB" id="A0A060X7H1"/>
<evidence type="ECO:0000259" key="1">
    <source>
        <dbReference type="Pfam" id="PF25508"/>
    </source>
</evidence>
<gene>
    <name evidence="2" type="ORF">GSONMT00062653001</name>
</gene>
<accession>A0A060X7H1</accession>